<evidence type="ECO:0000259" key="2">
    <source>
        <dbReference type="Pfam" id="PF07075"/>
    </source>
</evidence>
<reference evidence="4" key="1">
    <citation type="submission" date="2021-02" db="EMBL/GenBank/DDBJ databases">
        <title>Natronogracilivirga saccharolytica gen. nov. sp. nov. a new anaerobic, haloalkiliphilic carbohydrate-fermenting bacterium from soda lake and proposing of Cyclonatronumiaceae fam. nov. in the phylum Balneolaeota.</title>
        <authorList>
            <person name="Zhilina T.N."/>
            <person name="Sorokin D.Y."/>
            <person name="Zavarzina D.G."/>
            <person name="Toshchakov S.V."/>
            <person name="Kublanov I.V."/>
        </authorList>
    </citation>
    <scope>NUCLEOTIDE SEQUENCE</scope>
    <source>
        <strain evidence="4">Z-1702</strain>
    </source>
</reference>
<protein>
    <submittedName>
        <fullName evidence="4">DUF1343 domain-containing protein</fullName>
    </submittedName>
</protein>
<dbReference type="PROSITE" id="PS51257">
    <property type="entry name" value="PROKAR_LIPOPROTEIN"/>
    <property type="match status" value="1"/>
</dbReference>
<dbReference type="Gene3D" id="3.90.1150.140">
    <property type="match status" value="1"/>
</dbReference>
<keyword evidence="5" id="KW-1185">Reference proteome</keyword>
<evidence type="ECO:0000259" key="3">
    <source>
        <dbReference type="Pfam" id="PF20732"/>
    </source>
</evidence>
<sequence length="427" mass="47309">MTFMKRMTVIISMTIMSLGMYACGNGNADNDRQAEDIKSGAQRLAEQNFEIIDGMNAGVITNHSAVVGEQHLVDVLDDAENVEVRALFGPEHGIRGDADAGEVIEDGIDEQTGAPVYSLYGETRKPTPEMLEDLDVLIFDIQDIGARFYTYISTMGLAMEAAAEHDLKFVVLDRINPLGGEKTEGFVLEPEFESFVGQFPIPVTHGMTVGELALMIRSEDMMVDVDGIDLHVVEVSGWSRDQLWSDTGLEWIPPSPNIPDFETALVYPGSCYFEATNASEGRGTYEPFLQVGAPWADGEAIAEELNNRGLPGLRFEPVVFTPESIEGMSSSPKLLGEELGGIKYVVEDPHAVEPVAAGMHILEVFFAMAPDEEREELFDRARFARLGGTHRMYDMLTQGAMAEEVIEAWQEEVEEFRQKRSLYLIYD</sequence>
<dbReference type="EMBL" id="JAFIDN010000009">
    <property type="protein sequence ID" value="MBP3193258.1"/>
    <property type="molecule type" value="Genomic_DNA"/>
</dbReference>
<dbReference type="Pfam" id="PF07075">
    <property type="entry name" value="NamZ_N"/>
    <property type="match status" value="1"/>
</dbReference>
<proteinExistence type="predicted"/>
<accession>A0A8J7S788</accession>
<feature type="domain" description="Peptidoglycan beta-N-acetylmuramidase NamZ C-terminal" evidence="3">
    <location>
        <begin position="265"/>
        <end position="426"/>
    </location>
</feature>
<dbReference type="PIRSF" id="PIRSF016719">
    <property type="entry name" value="UCP016719"/>
    <property type="match status" value="1"/>
</dbReference>
<dbReference type="InterPro" id="IPR048503">
    <property type="entry name" value="NamZ_C"/>
</dbReference>
<dbReference type="GO" id="GO:0033922">
    <property type="term" value="F:peptidoglycan beta-N-acetylmuramidase activity"/>
    <property type="evidence" value="ECO:0007669"/>
    <property type="project" value="InterPro"/>
</dbReference>
<keyword evidence="1" id="KW-0732">Signal</keyword>
<dbReference type="InterPro" id="IPR048502">
    <property type="entry name" value="NamZ_N"/>
</dbReference>
<dbReference type="RefSeq" id="WP_210512716.1">
    <property type="nucleotide sequence ID" value="NZ_JAFIDN010000009.1"/>
</dbReference>
<dbReference type="InterPro" id="IPR008302">
    <property type="entry name" value="NamZ"/>
</dbReference>
<name>A0A8J7S788_9BACT</name>
<organism evidence="4 5">
    <name type="scientific">Natronogracilivirga saccharolytica</name>
    <dbReference type="NCBI Taxonomy" id="2812953"/>
    <lineage>
        <taxon>Bacteria</taxon>
        <taxon>Pseudomonadati</taxon>
        <taxon>Balneolota</taxon>
        <taxon>Balneolia</taxon>
        <taxon>Balneolales</taxon>
        <taxon>Cyclonatronaceae</taxon>
        <taxon>Natronogracilivirga</taxon>
    </lineage>
</organism>
<dbReference type="AlphaFoldDB" id="A0A8J7S788"/>
<feature type="chain" id="PRO_5035232786" evidence="1">
    <location>
        <begin position="23"/>
        <end position="427"/>
    </location>
</feature>
<feature type="signal peptide" evidence="1">
    <location>
        <begin position="1"/>
        <end position="22"/>
    </location>
</feature>
<evidence type="ECO:0000313" key="5">
    <source>
        <dbReference type="Proteomes" id="UP000673975"/>
    </source>
</evidence>
<gene>
    <name evidence="4" type="ORF">NATSA_11325</name>
</gene>
<dbReference type="Gene3D" id="3.40.50.12170">
    <property type="entry name" value="Uncharacterised protein PF07075, DUF1343"/>
    <property type="match status" value="1"/>
</dbReference>
<evidence type="ECO:0000313" key="4">
    <source>
        <dbReference type="EMBL" id="MBP3193258.1"/>
    </source>
</evidence>
<dbReference type="PANTHER" id="PTHR42915">
    <property type="entry name" value="HYPOTHETICAL 460 KDA PROTEIN IN FEUA-SIGW INTERGENIC REGION [PRECURSOR]"/>
    <property type="match status" value="1"/>
</dbReference>
<dbReference type="Proteomes" id="UP000673975">
    <property type="component" value="Unassembled WGS sequence"/>
</dbReference>
<evidence type="ECO:0000256" key="1">
    <source>
        <dbReference type="SAM" id="SignalP"/>
    </source>
</evidence>
<comment type="caution">
    <text evidence="4">The sequence shown here is derived from an EMBL/GenBank/DDBJ whole genome shotgun (WGS) entry which is preliminary data.</text>
</comment>
<dbReference type="Pfam" id="PF20732">
    <property type="entry name" value="NamZ_C"/>
    <property type="match status" value="1"/>
</dbReference>
<dbReference type="PANTHER" id="PTHR42915:SF1">
    <property type="entry name" value="PEPTIDOGLYCAN BETA-N-ACETYLMURAMIDASE NAMZ"/>
    <property type="match status" value="1"/>
</dbReference>
<feature type="domain" description="Peptidoglycan beta-N-acetylmuramidase NamZ N-terminal" evidence="2">
    <location>
        <begin position="58"/>
        <end position="261"/>
    </location>
</feature>